<dbReference type="AlphaFoldDB" id="Q3ULV3"/>
<reference evidence="2" key="1">
    <citation type="journal article" date="1999" name="Methods Enzymol.">
        <title>High-efficiency full-length cDNA cloning.</title>
        <authorList>
            <person name="Carninci P."/>
            <person name="Hayashizaki Y."/>
        </authorList>
    </citation>
    <scope>NUCLEOTIDE SEQUENCE</scope>
    <source>
        <tissue evidence="2">Mammary gland</tissue>
    </source>
</reference>
<reference evidence="2" key="8">
    <citation type="journal article" date="2005" name="Science">
        <title>Antisense Transcription in the Mammalian Transcriptome.</title>
        <authorList>
            <consortium name="RIKEN Genome Exploration Research Group and Genome Science Group (Genome Network Project Core Group) and the FANTOM Consortium"/>
        </authorList>
    </citation>
    <scope>NUCLEOTIDE SEQUENCE</scope>
    <source>
        <tissue evidence="2">Mammary gland</tissue>
    </source>
</reference>
<feature type="compositionally biased region" description="Basic and acidic residues" evidence="1">
    <location>
        <begin position="124"/>
        <end position="139"/>
    </location>
</feature>
<reference evidence="2" key="7">
    <citation type="journal article" date="2005" name="Science">
        <title>The Transcriptional Landscape of the Mammalian Genome.</title>
        <authorList>
            <consortium name="The FANTOM Consortium"/>
            <consortium name="Riken Genome Exploration Research Group and Genome Science Group (Genome Network Project Core Group)"/>
        </authorList>
    </citation>
    <scope>NUCLEOTIDE SEQUENCE</scope>
    <source>
        <tissue evidence="2">Mammary gland</tissue>
    </source>
</reference>
<feature type="region of interest" description="Disordered" evidence="1">
    <location>
        <begin position="1"/>
        <end position="34"/>
    </location>
</feature>
<reference evidence="2" key="6">
    <citation type="submission" date="2004-03" db="EMBL/GenBank/DDBJ databases">
        <authorList>
            <person name="Arakawa T."/>
            <person name="Carninci P."/>
            <person name="Fukuda S."/>
            <person name="Hashizume W."/>
            <person name="Hayashida K."/>
            <person name="Hori F."/>
            <person name="Iida J."/>
            <person name="Imamura K."/>
            <person name="Imotani K."/>
            <person name="Itoh M."/>
            <person name="Kanagawa S."/>
            <person name="Kawai J."/>
            <person name="Kojima M."/>
            <person name="Konno H."/>
            <person name="Murata M."/>
            <person name="Nakamura M."/>
            <person name="Ninomiya N."/>
            <person name="Nishiyori H."/>
            <person name="Nomura K."/>
            <person name="Ohno M."/>
            <person name="Sakazume N."/>
            <person name="Sano H."/>
            <person name="Sasaki D."/>
            <person name="Shibata K."/>
            <person name="Shiraki T."/>
            <person name="Tagami M."/>
            <person name="Tagami Y."/>
            <person name="Waki K."/>
            <person name="Watahiki A."/>
            <person name="Muramatsu M."/>
            <person name="Hayashizaki Y."/>
        </authorList>
    </citation>
    <scope>NUCLEOTIDE SEQUENCE</scope>
    <source>
        <tissue evidence="2">Mammary gland</tissue>
    </source>
</reference>
<gene>
    <name evidence="3" type="primary">Gm5296</name>
    <name evidence="3" type="synonym">1700022K14Rik</name>
</gene>
<reference evidence="2" key="3">
    <citation type="journal article" date="2000" name="Genome Res.">
        <title>RIKEN integrated sequence analysis (RISA) system--384-format sequencing pipeline with 384 multicapillary sequencer.</title>
        <authorList>
            <person name="Shibata K."/>
            <person name="Itoh M."/>
            <person name="Aizawa K."/>
            <person name="Nagaoka S."/>
            <person name="Sasaki N."/>
            <person name="Carninci P."/>
            <person name="Konno H."/>
            <person name="Akiyama J."/>
            <person name="Nishi K."/>
            <person name="Kitsunai T."/>
            <person name="Tashiro H."/>
            <person name="Itoh M."/>
            <person name="Sumi N."/>
            <person name="Ishii Y."/>
            <person name="Nakamura S."/>
            <person name="Hazama M."/>
            <person name="Nishine T."/>
            <person name="Harada A."/>
            <person name="Yamamoto R."/>
            <person name="Matsumoto H."/>
            <person name="Sakaguchi S."/>
            <person name="Ikegami T."/>
            <person name="Kashiwagi K."/>
            <person name="Fujiwake S."/>
            <person name="Inoue K."/>
            <person name="Togawa Y."/>
            <person name="Izawa M."/>
            <person name="Ohara E."/>
            <person name="Watahiki M."/>
            <person name="Yoneda Y."/>
            <person name="Ishikawa T."/>
            <person name="Ozawa K."/>
            <person name="Tanaka T."/>
            <person name="Matsuura S."/>
            <person name="Kawai J."/>
            <person name="Okazaki Y."/>
            <person name="Muramatsu M."/>
            <person name="Inoue Y."/>
            <person name="Kira A."/>
            <person name="Hayashizaki Y."/>
        </authorList>
    </citation>
    <scope>NUCLEOTIDE SEQUENCE</scope>
    <source>
        <tissue evidence="2">Mammary gland</tissue>
    </source>
</reference>
<reference evidence="2" key="5">
    <citation type="journal article" date="2002" name="Nature">
        <title>Analysis of the mouse transcriptome based on functional annotation of 60,770 full-length cDNAs.</title>
        <authorList>
            <consortium name="The FANTOM Consortium and the RIKEN Genome Exploration Research Group Phase I and II Team"/>
        </authorList>
    </citation>
    <scope>NUCLEOTIDE SEQUENCE</scope>
    <source>
        <tissue evidence="2">Mammary gland</tissue>
    </source>
</reference>
<evidence type="ECO:0000313" key="3">
    <source>
        <dbReference type="MGI" id="MGI:3822457"/>
    </source>
</evidence>
<evidence type="ECO:0000256" key="1">
    <source>
        <dbReference type="SAM" id="MobiDB-lite"/>
    </source>
</evidence>
<dbReference type="MGI" id="MGI:3822457">
    <property type="gene designation" value="Gm5296"/>
</dbReference>
<feature type="non-terminal residue" evidence="2">
    <location>
        <position position="1"/>
    </location>
</feature>
<accession>Q3ULV3</accession>
<protein>
    <submittedName>
        <fullName evidence="2">Uncharacterized protein</fullName>
    </submittedName>
</protein>
<reference evidence="2" key="4">
    <citation type="journal article" date="2001" name="Nature">
        <title>Functional annotation of a full-length mouse cDNA collection.</title>
        <authorList>
            <consortium name="The RIKEN Genome Exploration Research Group Phase II Team and the FANTOM Consortium"/>
        </authorList>
    </citation>
    <scope>NUCLEOTIDE SEQUENCE</scope>
    <source>
        <tissue evidence="2">Mammary gland</tissue>
    </source>
</reference>
<dbReference type="EMBL" id="AK145287">
    <property type="protein sequence ID" value="BAE26345.1"/>
    <property type="molecule type" value="mRNA"/>
</dbReference>
<reference evidence="2" key="2">
    <citation type="journal article" date="2000" name="Genome Res.">
        <title>Normalization and subtraction of cap-trapper-selected cDNAs to prepare full-length cDNA libraries for rapid discovery of new genes.</title>
        <authorList>
            <person name="Carninci P."/>
            <person name="Shibata Y."/>
            <person name="Hayatsu N."/>
            <person name="Sugahara Y."/>
            <person name="Shibata K."/>
            <person name="Itoh M."/>
            <person name="Konno H."/>
            <person name="Okazaki Y."/>
            <person name="Muramatsu M."/>
            <person name="Hayashizaki Y."/>
        </authorList>
    </citation>
    <scope>NUCLEOTIDE SEQUENCE</scope>
    <source>
        <tissue evidence="2">Mammary gland</tissue>
    </source>
</reference>
<sequence>GPGLPRLSLAARLGPSSSGTPRSRDPLPLFSSPSPAARLANLRLYLLRERGVEAPGPCRRVSAAGPQPFPAAASHYALRRGAARRGAGEQLCPRGGGGGDAASVRSEDTLPLSVRPGKSSRAGARRERAGGRPRGEGSRGRRNGCHVARWISAPAPGPRPLLLRTPPTHPPRALQDASARARHGAGPETRAHRCWRLAGSVTRSESRAWREAQPGTRGAPRGSPGSLRPAAVPRGLRGKAGAGTPPTAARVSAPVSRGRV</sequence>
<organism evidence="2">
    <name type="scientific">Mus musculus</name>
    <name type="common">Mouse</name>
    <dbReference type="NCBI Taxonomy" id="10090"/>
    <lineage>
        <taxon>Eukaryota</taxon>
        <taxon>Metazoa</taxon>
        <taxon>Chordata</taxon>
        <taxon>Craniata</taxon>
        <taxon>Vertebrata</taxon>
        <taxon>Euteleostomi</taxon>
        <taxon>Mammalia</taxon>
        <taxon>Eutheria</taxon>
        <taxon>Euarchontoglires</taxon>
        <taxon>Glires</taxon>
        <taxon>Rodentia</taxon>
        <taxon>Myomorpha</taxon>
        <taxon>Muroidea</taxon>
        <taxon>Muridae</taxon>
        <taxon>Murinae</taxon>
        <taxon>Mus</taxon>
        <taxon>Mus</taxon>
    </lineage>
</organism>
<dbReference type="AGR" id="MGI:3822457"/>
<feature type="region of interest" description="Disordered" evidence="1">
    <location>
        <begin position="87"/>
        <end position="260"/>
    </location>
</feature>
<proteinExistence type="evidence at transcript level"/>
<name>Q3ULV3_MOUSE</name>
<feature type="compositionally biased region" description="Low complexity" evidence="1">
    <location>
        <begin position="160"/>
        <end position="174"/>
    </location>
</feature>
<evidence type="ECO:0000313" key="2">
    <source>
        <dbReference type="EMBL" id="BAE26345.1"/>
    </source>
</evidence>